<dbReference type="VEuPathDB" id="TriTrypDB:LpyrH10_37_0350"/>
<dbReference type="Proteomes" id="UP000037923">
    <property type="component" value="Unassembled WGS sequence"/>
</dbReference>
<accession>A0A0N0DQZ4</accession>
<dbReference type="AlphaFoldDB" id="A0A0N0DQZ4"/>
<keyword evidence="4" id="KW-1185">Reference proteome</keyword>
<evidence type="ECO:0000256" key="1">
    <source>
        <dbReference type="SAM" id="MobiDB-lite"/>
    </source>
</evidence>
<dbReference type="EMBL" id="LGTL01000037">
    <property type="protein sequence ID" value="KPA73381.1"/>
    <property type="molecule type" value="Genomic_DNA"/>
</dbReference>
<evidence type="ECO:0000313" key="3">
    <source>
        <dbReference type="EMBL" id="KPA73381.1"/>
    </source>
</evidence>
<protein>
    <submittedName>
        <fullName evidence="3">Uncharacterized protein</fullName>
    </submittedName>
</protein>
<dbReference type="GeneID" id="26910212"/>
<reference evidence="3 4" key="1">
    <citation type="submission" date="2015-07" db="EMBL/GenBank/DDBJ databases">
        <title>High-quality genome of monoxenous trypanosomatid Leptomonas pyrrhocoris.</title>
        <authorList>
            <person name="Flegontov P."/>
            <person name="Butenko A."/>
            <person name="Firsov S."/>
            <person name="Vlcek C."/>
            <person name="Logacheva M.D."/>
            <person name="Field M."/>
            <person name="Filatov D."/>
            <person name="Flegontova O."/>
            <person name="Gerasimov E."/>
            <person name="Jackson A.P."/>
            <person name="Kelly S."/>
            <person name="Opperdoes F."/>
            <person name="O'Reilly A."/>
            <person name="Votypka J."/>
            <person name="Yurchenko V."/>
            <person name="Lukes J."/>
        </authorList>
    </citation>
    <scope>NUCLEOTIDE SEQUENCE [LARGE SCALE GENOMIC DNA]</scope>
    <source>
        <strain evidence="3">H10</strain>
    </source>
</reference>
<keyword evidence="2" id="KW-0812">Transmembrane</keyword>
<gene>
    <name evidence="3" type="ORF">ABB37_09930</name>
</gene>
<evidence type="ECO:0000256" key="2">
    <source>
        <dbReference type="SAM" id="Phobius"/>
    </source>
</evidence>
<comment type="caution">
    <text evidence="3">The sequence shown here is derived from an EMBL/GenBank/DDBJ whole genome shotgun (WGS) entry which is preliminary data.</text>
</comment>
<dbReference type="RefSeq" id="XP_015651820.1">
    <property type="nucleotide sequence ID" value="XM_015809610.1"/>
</dbReference>
<organism evidence="3 4">
    <name type="scientific">Leptomonas pyrrhocoris</name>
    <name type="common">Firebug parasite</name>
    <dbReference type="NCBI Taxonomy" id="157538"/>
    <lineage>
        <taxon>Eukaryota</taxon>
        <taxon>Discoba</taxon>
        <taxon>Euglenozoa</taxon>
        <taxon>Kinetoplastea</taxon>
        <taxon>Metakinetoplastina</taxon>
        <taxon>Trypanosomatida</taxon>
        <taxon>Trypanosomatidae</taxon>
        <taxon>Leishmaniinae</taxon>
        <taxon>Leptomonas</taxon>
    </lineage>
</organism>
<proteinExistence type="predicted"/>
<name>A0A0N0DQZ4_LEPPY</name>
<sequence>MSVLTAIGGLLLGAIVVVLVMCCGWEAATVRLQPRERRMWETAPPSGLSDDDVKVLEKLHDEADAARKEKAKGAASSVPPRNGNSAVAPPAAAGRRYTNESPGGRAPAVNPYTYTEDDVVAFNSASPGQVRFM</sequence>
<keyword evidence="2" id="KW-0472">Membrane</keyword>
<feature type="transmembrane region" description="Helical" evidence="2">
    <location>
        <begin position="6"/>
        <end position="28"/>
    </location>
</feature>
<dbReference type="OrthoDB" id="10590624at2759"/>
<keyword evidence="2" id="KW-1133">Transmembrane helix</keyword>
<evidence type="ECO:0000313" key="4">
    <source>
        <dbReference type="Proteomes" id="UP000037923"/>
    </source>
</evidence>
<feature type="region of interest" description="Disordered" evidence="1">
    <location>
        <begin position="65"/>
        <end position="111"/>
    </location>
</feature>